<keyword evidence="2 5" id="KW-0378">Hydrolase</keyword>
<evidence type="ECO:0000256" key="3">
    <source>
        <dbReference type="SAM" id="SignalP"/>
    </source>
</evidence>
<comment type="similarity">
    <text evidence="1">Belongs to the AB hydrolase superfamily.</text>
</comment>
<dbReference type="InterPro" id="IPR029058">
    <property type="entry name" value="AB_hydrolase_fold"/>
</dbReference>
<evidence type="ECO:0000256" key="1">
    <source>
        <dbReference type="ARBA" id="ARBA00008645"/>
    </source>
</evidence>
<dbReference type="RefSeq" id="WP_194675694.1">
    <property type="nucleotide sequence ID" value="NZ_JADKRP010000002.1"/>
</dbReference>
<dbReference type="InterPro" id="IPR041127">
    <property type="entry name" value="PET_hydrolase/cutinase-like"/>
</dbReference>
<reference evidence="5 6" key="1">
    <citation type="submission" date="2020-10" db="EMBL/GenBank/DDBJ databases">
        <title>Draft genome sequences of plant-associated actinobacteria.</title>
        <authorList>
            <person name="Tarlachkov S.V."/>
            <person name="Starodumova I.P."/>
            <person name="Dorofeeva L.V."/>
            <person name="Prisyazhnaya N.V."/>
            <person name="Roubtsova T.V."/>
            <person name="Chizhov V.N."/>
            <person name="Nadler S.A."/>
            <person name="Subbotin S.A."/>
            <person name="Evtushenko L.I."/>
        </authorList>
    </citation>
    <scope>NUCLEOTIDE SEQUENCE [LARGE SCALE GENOMIC DNA]</scope>
    <source>
        <strain evidence="5 6">VKM Ac-2886</strain>
    </source>
</reference>
<keyword evidence="3" id="KW-0732">Signal</keyword>
<dbReference type="AlphaFoldDB" id="A0A8I0SAE6"/>
<dbReference type="Pfam" id="PF12740">
    <property type="entry name" value="PETase"/>
    <property type="match status" value="1"/>
</dbReference>
<proteinExistence type="inferred from homology"/>
<evidence type="ECO:0000313" key="5">
    <source>
        <dbReference type="EMBL" id="MBF4632003.1"/>
    </source>
</evidence>
<comment type="caution">
    <text evidence="5">The sequence shown here is derived from an EMBL/GenBank/DDBJ whole genome shotgun (WGS) entry which is preliminary data.</text>
</comment>
<evidence type="ECO:0000313" key="6">
    <source>
        <dbReference type="Proteomes" id="UP000634579"/>
    </source>
</evidence>
<dbReference type="PANTHER" id="PTHR22946:SF9">
    <property type="entry name" value="POLYKETIDE TRANSFERASE AF380"/>
    <property type="match status" value="1"/>
</dbReference>
<feature type="domain" description="PET hydrolase/cutinase-like" evidence="4">
    <location>
        <begin position="36"/>
        <end position="297"/>
    </location>
</feature>
<dbReference type="PANTHER" id="PTHR22946">
    <property type="entry name" value="DIENELACTONE HYDROLASE DOMAIN-CONTAINING PROTEIN-RELATED"/>
    <property type="match status" value="1"/>
</dbReference>
<keyword evidence="6" id="KW-1185">Reference proteome</keyword>
<accession>A0A8I0SAE6</accession>
<evidence type="ECO:0000256" key="2">
    <source>
        <dbReference type="ARBA" id="ARBA00022801"/>
    </source>
</evidence>
<dbReference type="GO" id="GO:0052689">
    <property type="term" value="F:carboxylic ester hydrolase activity"/>
    <property type="evidence" value="ECO:0007669"/>
    <property type="project" value="UniProtKB-ARBA"/>
</dbReference>
<name>A0A8I0SAE6_9MICO</name>
<organism evidence="5 6">
    <name type="scientific">Clavibacter phaseoli</name>
    <dbReference type="NCBI Taxonomy" id="1734031"/>
    <lineage>
        <taxon>Bacteria</taxon>
        <taxon>Bacillati</taxon>
        <taxon>Actinomycetota</taxon>
        <taxon>Actinomycetes</taxon>
        <taxon>Micrococcales</taxon>
        <taxon>Microbacteriaceae</taxon>
        <taxon>Clavibacter</taxon>
    </lineage>
</organism>
<dbReference type="SUPFAM" id="SSF53474">
    <property type="entry name" value="alpha/beta-Hydrolases"/>
    <property type="match status" value="1"/>
</dbReference>
<dbReference type="InterPro" id="IPR050261">
    <property type="entry name" value="FrsA_esterase"/>
</dbReference>
<dbReference type="EMBL" id="JADKRP010000002">
    <property type="protein sequence ID" value="MBF4632003.1"/>
    <property type="molecule type" value="Genomic_DNA"/>
</dbReference>
<dbReference type="Gene3D" id="3.40.50.1820">
    <property type="entry name" value="alpha/beta hydrolase"/>
    <property type="match status" value="1"/>
</dbReference>
<feature type="signal peptide" evidence="3">
    <location>
        <begin position="1"/>
        <end position="32"/>
    </location>
</feature>
<dbReference type="Proteomes" id="UP000634579">
    <property type="component" value="Unassembled WGS sequence"/>
</dbReference>
<feature type="chain" id="PRO_5034938480" evidence="3">
    <location>
        <begin position="33"/>
        <end position="300"/>
    </location>
</feature>
<gene>
    <name evidence="5" type="ORF">ITJ42_12330</name>
</gene>
<evidence type="ECO:0000259" key="4">
    <source>
        <dbReference type="Pfam" id="PF12740"/>
    </source>
</evidence>
<sequence>MSVMPSPLRSRPAAIAALALVATLAIPTAAQAAAPAHHPASARTAAHHHAPFAVRTTVVAKSAVSGFGGGVIYAPQDTGKAVLGSVVITPGFTDTNADEKEMAELVASQGFVAFAIDTLDTGDLPDQRATEMLAAADYLTGKSAVRSEVSADDVALLGYSMGGGGTMQAAQSRPSIKAAIGLMPFDFPPASDPNAQYPSYPAMKTPTLVITGQEDDVADPADFGKSAYDSIPAGTPKQYLELKGLGHAAGEHVPVATIRVAVTAFLKRYLDGNSAYAKYICPAPKVGGPISASTSSCGRG</sequence>
<protein>
    <submittedName>
        <fullName evidence="5">Dienelactone hydrolase family protein</fullName>
    </submittedName>
</protein>